<sequence>MVDAVVQGFMSYVGTISDYFIVLMIIFGCHRLEQKNQIMWGSLIGNGLLVGLSIIIGMTFKLIPAQWVLGLLGIIPIIMGIRVLVIDDDDDAEIAEKLEDEPAKGLITTVALLAFSTCGADNMAVYIPYFANLELRYLPIILLMFLAILISVSWLAFKCSTVKVLSSFMEKYAKWLQSVLYIALGCYILIDTRALQELFAWL</sequence>
<dbReference type="GeneID" id="94546662"/>
<comment type="caution">
    <text evidence="1">The sequence shown here is derived from an EMBL/GenBank/DDBJ whole genome shotgun (WGS) entry which is preliminary data.</text>
</comment>
<accession>A0A288QYZ2</accession>
<dbReference type="RefSeq" id="WP_070230640.1">
    <property type="nucleotide sequence ID" value="NZ_BJYO01000007.1"/>
</dbReference>
<proteinExistence type="predicted"/>
<dbReference type="Pfam" id="PF03596">
    <property type="entry name" value="Cad"/>
    <property type="match status" value="1"/>
</dbReference>
<organism evidence="1 2">
    <name type="scientific">Weissella soli</name>
    <dbReference type="NCBI Taxonomy" id="155866"/>
    <lineage>
        <taxon>Bacteria</taxon>
        <taxon>Bacillati</taxon>
        <taxon>Bacillota</taxon>
        <taxon>Bacilli</taxon>
        <taxon>Lactobacillales</taxon>
        <taxon>Lactobacillaceae</taxon>
        <taxon>Weissella</taxon>
    </lineage>
</organism>
<dbReference type="EMBL" id="QRAS01000005">
    <property type="protein sequence ID" value="RDL01071.1"/>
    <property type="molecule type" value="Genomic_DNA"/>
</dbReference>
<name>A0A288QYZ2_9LACO</name>
<dbReference type="Proteomes" id="UP000254912">
    <property type="component" value="Unassembled WGS sequence"/>
</dbReference>
<evidence type="ECO:0000313" key="2">
    <source>
        <dbReference type="Proteomes" id="UP000254912"/>
    </source>
</evidence>
<reference evidence="1 2" key="1">
    <citation type="submission" date="2018-07" db="EMBL/GenBank/DDBJ databases">
        <title>Genomic Encyclopedia of Type Strains, Phase III (KMG-III): the genomes of soil and plant-associated and newly described type strains.</title>
        <authorList>
            <person name="Whitman W."/>
        </authorList>
    </citation>
    <scope>NUCLEOTIDE SEQUENCE [LARGE SCALE GENOMIC DNA]</scope>
    <source>
        <strain evidence="1 2">CECT 7031</strain>
    </source>
</reference>
<gene>
    <name evidence="1" type="ORF">DFP99_1542</name>
</gene>
<dbReference type="InterPro" id="IPR004676">
    <property type="entry name" value="Cd-R_transporter"/>
</dbReference>
<dbReference type="KEGG" id="wso:WSWS_01478"/>
<dbReference type="AlphaFoldDB" id="A0A288QYZ2"/>
<protein>
    <submittedName>
        <fullName evidence="1">Cadmium resistance transport/sequestration family protein</fullName>
    </submittedName>
</protein>
<keyword evidence="2" id="KW-1185">Reference proteome</keyword>
<evidence type="ECO:0000313" key="1">
    <source>
        <dbReference type="EMBL" id="RDL01071.1"/>
    </source>
</evidence>